<gene>
    <name evidence="1" type="ORF">NJ959_18620</name>
</gene>
<protein>
    <submittedName>
        <fullName evidence="1">Uncharacterized protein</fullName>
    </submittedName>
</protein>
<dbReference type="EMBL" id="JAMZMM010000201">
    <property type="protein sequence ID" value="MCP2730445.1"/>
    <property type="molecule type" value="Genomic_DNA"/>
</dbReference>
<proteinExistence type="predicted"/>
<dbReference type="RefSeq" id="WP_254013203.1">
    <property type="nucleotide sequence ID" value="NZ_JAMZMM010000201.1"/>
</dbReference>
<sequence length="84" mass="9308">MTDNYSQMNLTRHTHSQLADIVSGFKAVLIQSGIPEATTIECTFVNRKLESEDSSVLPQGCKYKCWYNQSKNSTQCGIVCSVTA</sequence>
<reference evidence="1" key="1">
    <citation type="submission" date="2022-06" db="EMBL/GenBank/DDBJ databases">
        <title>New cyanobacteria of genus Symplocastrum in benthos of Lake Baikal.</title>
        <authorList>
            <person name="Sorokovikova E."/>
            <person name="Tikhonova I."/>
            <person name="Krasnopeev A."/>
            <person name="Evseev P."/>
            <person name="Gladkikh A."/>
            <person name="Belykh O."/>
        </authorList>
    </citation>
    <scope>NUCLEOTIDE SEQUENCE</scope>
    <source>
        <strain evidence="1">BBK-W-15</strain>
    </source>
</reference>
<organism evidence="1 2">
    <name type="scientific">Limnofasciculus baicalensis BBK-W-15</name>
    <dbReference type="NCBI Taxonomy" id="2699891"/>
    <lineage>
        <taxon>Bacteria</taxon>
        <taxon>Bacillati</taxon>
        <taxon>Cyanobacteriota</taxon>
        <taxon>Cyanophyceae</taxon>
        <taxon>Coleofasciculales</taxon>
        <taxon>Coleofasciculaceae</taxon>
        <taxon>Limnofasciculus</taxon>
        <taxon>Limnofasciculus baicalensis</taxon>
    </lineage>
</organism>
<comment type="caution">
    <text evidence="1">The sequence shown here is derived from an EMBL/GenBank/DDBJ whole genome shotgun (WGS) entry which is preliminary data.</text>
</comment>
<keyword evidence="2" id="KW-1185">Reference proteome</keyword>
<evidence type="ECO:0000313" key="2">
    <source>
        <dbReference type="Proteomes" id="UP001204953"/>
    </source>
</evidence>
<evidence type="ECO:0000313" key="1">
    <source>
        <dbReference type="EMBL" id="MCP2730445.1"/>
    </source>
</evidence>
<accession>A0AAE3GTH8</accession>
<dbReference type="AlphaFoldDB" id="A0AAE3GTH8"/>
<name>A0AAE3GTH8_9CYAN</name>
<dbReference type="Proteomes" id="UP001204953">
    <property type="component" value="Unassembled WGS sequence"/>
</dbReference>